<dbReference type="RefSeq" id="WP_171184481.1">
    <property type="nucleotide sequence ID" value="NZ_WTPX01000021.1"/>
</dbReference>
<keyword evidence="1" id="KW-0732">Signal</keyword>
<dbReference type="InterPro" id="IPR029062">
    <property type="entry name" value="Class_I_gatase-like"/>
</dbReference>
<feature type="domain" description="ThuA-like" evidence="2">
    <location>
        <begin position="52"/>
        <end position="299"/>
    </location>
</feature>
<dbReference type="EMBL" id="WTPX01000021">
    <property type="protein sequence ID" value="NNJ24973.1"/>
    <property type="molecule type" value="Genomic_DNA"/>
</dbReference>
<feature type="chain" id="PRO_5046600456" description="ThuA-like domain-containing protein" evidence="1">
    <location>
        <begin position="27"/>
        <end position="353"/>
    </location>
</feature>
<organism evidence="3 4">
    <name type="scientific">Alienimonas chondri</name>
    <dbReference type="NCBI Taxonomy" id="2681879"/>
    <lineage>
        <taxon>Bacteria</taxon>
        <taxon>Pseudomonadati</taxon>
        <taxon>Planctomycetota</taxon>
        <taxon>Planctomycetia</taxon>
        <taxon>Planctomycetales</taxon>
        <taxon>Planctomycetaceae</taxon>
        <taxon>Alienimonas</taxon>
    </lineage>
</organism>
<dbReference type="Pfam" id="PF06283">
    <property type="entry name" value="ThuA"/>
    <property type="match status" value="1"/>
</dbReference>
<dbReference type="InterPro" id="IPR029010">
    <property type="entry name" value="ThuA-like"/>
</dbReference>
<dbReference type="Gene3D" id="3.40.50.880">
    <property type="match status" value="1"/>
</dbReference>
<comment type="caution">
    <text evidence="3">The sequence shown here is derived from an EMBL/GenBank/DDBJ whole genome shotgun (WGS) entry which is preliminary data.</text>
</comment>
<reference evidence="3 4" key="1">
    <citation type="journal article" date="2020" name="Syst. Appl. Microbiol.">
        <title>Alienimonas chondri sp. nov., a novel planctomycete isolated from the biofilm of the red alga Chondrus crispus.</title>
        <authorList>
            <person name="Vitorino I."/>
            <person name="Albuquerque L."/>
            <person name="Wiegand S."/>
            <person name="Kallscheuer N."/>
            <person name="da Costa M.S."/>
            <person name="Lobo-da-Cunha A."/>
            <person name="Jogler C."/>
            <person name="Lage O.M."/>
        </authorList>
    </citation>
    <scope>NUCLEOTIDE SEQUENCE [LARGE SCALE GENOMIC DNA]</scope>
    <source>
        <strain evidence="3 4">LzC2</strain>
    </source>
</reference>
<dbReference type="Proteomes" id="UP000609651">
    <property type="component" value="Unassembled WGS sequence"/>
</dbReference>
<evidence type="ECO:0000313" key="4">
    <source>
        <dbReference type="Proteomes" id="UP000609651"/>
    </source>
</evidence>
<protein>
    <recommendedName>
        <fullName evidence="2">ThuA-like domain-containing protein</fullName>
    </recommendedName>
</protein>
<evidence type="ECO:0000259" key="2">
    <source>
        <dbReference type="Pfam" id="PF06283"/>
    </source>
</evidence>
<gene>
    <name evidence="3" type="ORF">LzC2_10350</name>
</gene>
<keyword evidence="4" id="KW-1185">Reference proteome</keyword>
<dbReference type="SUPFAM" id="SSF52317">
    <property type="entry name" value="Class I glutamine amidotransferase-like"/>
    <property type="match status" value="1"/>
</dbReference>
<feature type="signal peptide" evidence="1">
    <location>
        <begin position="1"/>
        <end position="26"/>
    </location>
</feature>
<evidence type="ECO:0000256" key="1">
    <source>
        <dbReference type="SAM" id="SignalP"/>
    </source>
</evidence>
<name>A0ABX1VA84_9PLAN</name>
<evidence type="ECO:0000313" key="3">
    <source>
        <dbReference type="EMBL" id="NNJ24973.1"/>
    </source>
</evidence>
<accession>A0ABX1VA84</accession>
<proteinExistence type="predicted"/>
<sequence>MKPLPILAAVLTFGVALTVSSATTSAADGPLVYKGEEGPGAGTKVVLIAGDHEYRSEETVPALARILAKRHGFDCTVLFSQNKKGEIDPAADDIPGLEALKDADLMVNFLRFKNLPDDQMRHIDLYLRRGGPVVGLRTATHAFKMSGDSGYGRYSFQSKEQGYEGGFGRQILGETWAGHYGKNHVMSTRLDLNEEQLDHPILRGVKNPWVEAGGYWADPMPNSTTLAFAQPLQGMTPDSPPAEDKEPAPGAWVRTYELPWGPADSNPGSRRVFTTTYGASEDLRNDGFRRMLVNACFWAAGLEEKIEPDMNVSLVGPYQPNTFRFGGHVKGVKPSDMAGWDTPIPPAGDAKTD</sequence>